<accession>A0A9P6J030</accession>
<feature type="region of interest" description="Disordered" evidence="1">
    <location>
        <begin position="101"/>
        <end position="125"/>
    </location>
</feature>
<evidence type="ECO:0000313" key="2">
    <source>
        <dbReference type="EMBL" id="KAF9955991.1"/>
    </source>
</evidence>
<protein>
    <submittedName>
        <fullName evidence="2">Uncharacterized protein</fullName>
    </submittedName>
</protein>
<evidence type="ECO:0000256" key="1">
    <source>
        <dbReference type="SAM" id="MobiDB-lite"/>
    </source>
</evidence>
<dbReference type="Proteomes" id="UP000738359">
    <property type="component" value="Unassembled WGS sequence"/>
</dbReference>
<dbReference type="OrthoDB" id="2555519at2759"/>
<sequence>MPAAIAIPTLSVSVSSSSTPAAAVMGSGAESAAGSVAAANKLSGESRRTEDAARTRRKIGDLEISNTSLLQINQTLEATVRKQAAEIQELKQRIQSSSQFGSGFHLIPDNTTSQGKDVSSEIIPENTPRSKSVITQETAVIILELTEAERQADLTFKRLCATIEQMLYEARQALDQSTRPAGVKVLSSFDMHQKEPMDDDDLDLAHQSIIENDDADKSLDLSIAAVDDDDDQDLNDASTLGADSTLG</sequence>
<feature type="region of interest" description="Disordered" evidence="1">
    <location>
        <begin position="16"/>
        <end position="54"/>
    </location>
</feature>
<feature type="compositionally biased region" description="Basic and acidic residues" evidence="1">
    <location>
        <begin position="44"/>
        <end position="54"/>
    </location>
</feature>
<name>A0A9P6J030_MORAP</name>
<dbReference type="EMBL" id="JAAAHY010000872">
    <property type="protein sequence ID" value="KAF9955991.1"/>
    <property type="molecule type" value="Genomic_DNA"/>
</dbReference>
<evidence type="ECO:0000313" key="3">
    <source>
        <dbReference type="Proteomes" id="UP000738359"/>
    </source>
</evidence>
<feature type="region of interest" description="Disordered" evidence="1">
    <location>
        <begin position="224"/>
        <end position="247"/>
    </location>
</feature>
<dbReference type="PANTHER" id="PTHR38701">
    <property type="entry name" value="CHROMOSOME 8, WHOLE GENOME SHOTGUN SEQUENCE"/>
    <property type="match status" value="1"/>
</dbReference>
<dbReference type="AlphaFoldDB" id="A0A9P6J030"/>
<feature type="compositionally biased region" description="Low complexity" evidence="1">
    <location>
        <begin position="16"/>
        <end position="39"/>
    </location>
</feature>
<organism evidence="2 3">
    <name type="scientific">Mortierella alpina</name>
    <name type="common">Oleaginous fungus</name>
    <name type="synonym">Mortierella renispora</name>
    <dbReference type="NCBI Taxonomy" id="64518"/>
    <lineage>
        <taxon>Eukaryota</taxon>
        <taxon>Fungi</taxon>
        <taxon>Fungi incertae sedis</taxon>
        <taxon>Mucoromycota</taxon>
        <taxon>Mortierellomycotina</taxon>
        <taxon>Mortierellomycetes</taxon>
        <taxon>Mortierellales</taxon>
        <taxon>Mortierellaceae</taxon>
        <taxon>Mortierella</taxon>
    </lineage>
</organism>
<comment type="caution">
    <text evidence="2">The sequence shown here is derived from an EMBL/GenBank/DDBJ whole genome shotgun (WGS) entry which is preliminary data.</text>
</comment>
<gene>
    <name evidence="2" type="ORF">BGZ70_010062</name>
</gene>
<dbReference type="PANTHER" id="PTHR38701:SF1">
    <property type="entry name" value="UP-REGULATED DURING SEPTATION PROTEIN 1 DOMAIN-CONTAINING PROTEIN"/>
    <property type="match status" value="1"/>
</dbReference>
<reference evidence="2" key="1">
    <citation type="journal article" date="2020" name="Fungal Divers.">
        <title>Resolving the Mortierellaceae phylogeny through synthesis of multi-gene phylogenetics and phylogenomics.</title>
        <authorList>
            <person name="Vandepol N."/>
            <person name="Liber J."/>
            <person name="Desiro A."/>
            <person name="Na H."/>
            <person name="Kennedy M."/>
            <person name="Barry K."/>
            <person name="Grigoriev I.V."/>
            <person name="Miller A.N."/>
            <person name="O'Donnell K."/>
            <person name="Stajich J.E."/>
            <person name="Bonito G."/>
        </authorList>
    </citation>
    <scope>NUCLEOTIDE SEQUENCE</scope>
    <source>
        <strain evidence="2">CK1249</strain>
    </source>
</reference>
<proteinExistence type="predicted"/>
<keyword evidence="3" id="KW-1185">Reference proteome</keyword>